<dbReference type="UniPathway" id="UPA00299"/>
<comment type="similarity">
    <text evidence="3 14">Belongs to the glycosyl hydrolase 13 family.</text>
</comment>
<dbReference type="Proteomes" id="UP001326715">
    <property type="component" value="Chromosome"/>
</dbReference>
<dbReference type="InterPro" id="IPR004193">
    <property type="entry name" value="Glyco_hydro_13_N"/>
</dbReference>
<organism evidence="19 21">
    <name type="scientific">Chitinophaga sancti</name>
    <dbReference type="NCBI Taxonomy" id="1004"/>
    <lineage>
        <taxon>Bacteria</taxon>
        <taxon>Pseudomonadati</taxon>
        <taxon>Bacteroidota</taxon>
        <taxon>Chitinophagia</taxon>
        <taxon>Chitinophagales</taxon>
        <taxon>Chitinophagaceae</taxon>
        <taxon>Chitinophaga</taxon>
    </lineage>
</organism>
<evidence type="ECO:0000256" key="12">
    <source>
        <dbReference type="ARBA" id="ARBA00034013"/>
    </source>
</evidence>
<keyword evidence="8" id="KW-0119">Carbohydrate metabolism</keyword>
<evidence type="ECO:0000256" key="16">
    <source>
        <dbReference type="PIRSR" id="PIRSR006337-2"/>
    </source>
</evidence>
<keyword evidence="9 14" id="KW-0326">Glycosidase</keyword>
<dbReference type="GO" id="GO:0005992">
    <property type="term" value="P:trehalose biosynthetic process"/>
    <property type="evidence" value="ECO:0007669"/>
    <property type="project" value="UniProtKB-UniRule"/>
</dbReference>
<feature type="site" description="Transition state stabilizer" evidence="17">
    <location>
        <position position="390"/>
    </location>
</feature>
<dbReference type="SMART" id="SM00642">
    <property type="entry name" value="Aamy"/>
    <property type="match status" value="1"/>
</dbReference>
<evidence type="ECO:0000256" key="6">
    <source>
        <dbReference type="ARBA" id="ARBA00022490"/>
    </source>
</evidence>
<dbReference type="Gene3D" id="1.10.10.760">
    <property type="entry name" value="E-set domains of sugar-utilizing enzymes"/>
    <property type="match status" value="1"/>
</dbReference>
<evidence type="ECO:0000256" key="1">
    <source>
        <dbReference type="ARBA" id="ARBA00004496"/>
    </source>
</evidence>
<dbReference type="Proteomes" id="UP000183788">
    <property type="component" value="Unassembled WGS sequence"/>
</dbReference>
<dbReference type="SUPFAM" id="SSF81296">
    <property type="entry name" value="E set domains"/>
    <property type="match status" value="1"/>
</dbReference>
<dbReference type="InterPro" id="IPR014756">
    <property type="entry name" value="Ig_E-set"/>
</dbReference>
<dbReference type="GO" id="GO:0005737">
    <property type="term" value="C:cytoplasm"/>
    <property type="evidence" value="ECO:0007669"/>
    <property type="project" value="UniProtKB-SubCell"/>
</dbReference>
<dbReference type="EC" id="3.2.1.141" evidence="4 13"/>
<protein>
    <recommendedName>
        <fullName evidence="5 13">Malto-oligosyltrehalose trehalohydrolase</fullName>
        <shortName evidence="14">MTHase</shortName>
        <ecNumber evidence="4 13">3.2.1.141</ecNumber>
    </recommendedName>
    <alternativeName>
        <fullName evidence="11 14">4-alpha-D-((1-&gt;4)-alpha-D-glucano)trehalose trehalohydrolase</fullName>
    </alternativeName>
    <alternativeName>
        <fullName evidence="10 14">Maltooligosyl trehalose trehalohydrolase</fullName>
    </alternativeName>
</protein>
<evidence type="ECO:0000256" key="13">
    <source>
        <dbReference type="NCBIfam" id="TIGR02402"/>
    </source>
</evidence>
<evidence type="ECO:0000256" key="9">
    <source>
        <dbReference type="ARBA" id="ARBA00023295"/>
    </source>
</evidence>
<dbReference type="Gene3D" id="2.60.40.10">
    <property type="entry name" value="Immunoglobulins"/>
    <property type="match status" value="1"/>
</dbReference>
<keyword evidence="7 14" id="KW-0378">Hydrolase</keyword>
<comment type="catalytic activity">
    <reaction evidence="12 14">
        <text>hydrolysis of (1-&gt;4)-alpha-D-glucosidic linkage in 4-alpha-D-[(1-&gt;4)-alpha-D-glucanosyl]n trehalose to yield trehalose and (1-&gt;4)-alpha-D-glucan.</text>
        <dbReference type="EC" id="3.2.1.141"/>
    </reaction>
</comment>
<evidence type="ECO:0000256" key="10">
    <source>
        <dbReference type="ARBA" id="ARBA00032057"/>
    </source>
</evidence>
<evidence type="ECO:0000259" key="18">
    <source>
        <dbReference type="SMART" id="SM00642"/>
    </source>
</evidence>
<evidence type="ECO:0000256" key="3">
    <source>
        <dbReference type="ARBA" id="ARBA00008061"/>
    </source>
</evidence>
<name>A0A1K1MN44_9BACT</name>
<keyword evidence="22" id="KW-1185">Reference proteome</keyword>
<dbReference type="CDD" id="cd11325">
    <property type="entry name" value="AmyAc_GTHase"/>
    <property type="match status" value="1"/>
</dbReference>
<evidence type="ECO:0000313" key="20">
    <source>
        <dbReference type="EMBL" id="WQG91554.1"/>
    </source>
</evidence>
<comment type="subcellular location">
    <subcellularLocation>
        <location evidence="1 15">Cytoplasm</location>
    </subcellularLocation>
</comment>
<sequence>MKKTGAFYKQDHACTFCVWAPEKEQVTLHLIRPEDRSFAMTKDEEGYYSVTVENVVPGAQYYYHIDGQDLPDPASGWQPADIYGPSAVVDHEAYAWQDQQWHGMPFKDMVLYELHVGTFSPEGTFEGIIPYLDDLKDTGINALELMPVCQFPGERNWGYDGVFQYAVHHSYGGPEGLKKLVDACHQRGIAVFLDVVYNHLGGEGNSFHHFGPYFSQIYSIPWGSAINFDGAYSDGPKGYFANNVIHWLEQYHIDGLRLDAVHCIFDNSAVTLWEVIRDKVAQLTATTGRKYYLIGESDLNSPAILKNPSDGGMGLDAQWLDDFHHILYVLLDKEGQARYADFNQLEQLAKAYKDGFVHTGEYVQFRKRRYGRSSAGISGEHFVVFNQNHDQIGNRVKGERLSVLVDQGRLKVAAAAIFLSPYVPMLFMGEEYGEDNPFFFFVSYKEEEHIKGIQEGRKKEFESFLKEGEMFPDPQSEETFIQSKLDWGKRKRGKYRELLEWHKALIQLRRSNEVLQNMCKDDLFVQLIGGKGYVLHRQSRNGMEHLLCLFNLSEEVLEYEMPGFKKEWNKIMDAGAHTEKMRVGELLQLQPVSVVIFG</sequence>
<feature type="active site" description="Nucleophile" evidence="15">
    <location>
        <position position="259"/>
    </location>
</feature>
<comment type="pathway">
    <text evidence="2 14">Glycan biosynthesis; trehalose biosynthesis.</text>
</comment>
<dbReference type="Pfam" id="PF00128">
    <property type="entry name" value="Alpha-amylase"/>
    <property type="match status" value="1"/>
</dbReference>
<reference evidence="19 21" key="1">
    <citation type="submission" date="2016-11" db="EMBL/GenBank/DDBJ databases">
        <authorList>
            <person name="Jaros S."/>
            <person name="Januszkiewicz K."/>
            <person name="Wedrychowicz H."/>
        </authorList>
    </citation>
    <scope>NUCLEOTIDE SEQUENCE [LARGE SCALE GENOMIC DNA]</scope>
    <source>
        <strain evidence="19 21">DSM 784</strain>
    </source>
</reference>
<keyword evidence="6" id="KW-0963">Cytoplasm</keyword>
<dbReference type="InterPro" id="IPR044901">
    <property type="entry name" value="Trehalose_TreZ_E-set_sf"/>
</dbReference>
<dbReference type="Gene3D" id="3.20.20.80">
    <property type="entry name" value="Glycosidases"/>
    <property type="match status" value="1"/>
</dbReference>
<evidence type="ECO:0000313" key="22">
    <source>
        <dbReference type="Proteomes" id="UP001326715"/>
    </source>
</evidence>
<reference evidence="20 22" key="2">
    <citation type="submission" date="2023-11" db="EMBL/GenBank/DDBJ databases">
        <title>MicrobeMod: A computational toolkit for identifying prokaryotic methylation and restriction-modification with nanopore sequencing.</title>
        <authorList>
            <person name="Crits-Christoph A."/>
            <person name="Kang S.C."/>
            <person name="Lee H."/>
            <person name="Ostrov N."/>
        </authorList>
    </citation>
    <scope>NUCLEOTIDE SEQUENCE [LARGE SCALE GENOMIC DNA]</scope>
    <source>
        <strain evidence="20 22">ATCC 23090</strain>
    </source>
</reference>
<evidence type="ECO:0000313" key="21">
    <source>
        <dbReference type="Proteomes" id="UP000183788"/>
    </source>
</evidence>
<dbReference type="OrthoDB" id="9761875at2"/>
<gene>
    <name evidence="20" type="primary">treZ</name>
    <name evidence="19" type="ORF">SAMN05661012_00717</name>
    <name evidence="20" type="ORF">SR876_08575</name>
</gene>
<dbReference type="InterPro" id="IPR017853">
    <property type="entry name" value="GH"/>
</dbReference>
<dbReference type="NCBIfam" id="TIGR02402">
    <property type="entry name" value="trehalose_TreZ"/>
    <property type="match status" value="1"/>
</dbReference>
<dbReference type="EMBL" id="CP140154">
    <property type="protein sequence ID" value="WQG91554.1"/>
    <property type="molecule type" value="Genomic_DNA"/>
</dbReference>
<dbReference type="RefSeq" id="WP_072357232.1">
    <property type="nucleotide sequence ID" value="NZ_CP139972.1"/>
</dbReference>
<evidence type="ECO:0000313" key="19">
    <source>
        <dbReference type="EMBL" id="SFW24477.1"/>
    </source>
</evidence>
<dbReference type="CDD" id="cd02853">
    <property type="entry name" value="E_set_MTHase_like_N"/>
    <property type="match status" value="1"/>
</dbReference>
<feature type="binding site" evidence="16">
    <location>
        <begin position="321"/>
        <end position="325"/>
    </location>
    <ligand>
        <name>substrate</name>
    </ligand>
</feature>
<evidence type="ECO:0000256" key="11">
    <source>
        <dbReference type="ARBA" id="ARBA00033284"/>
    </source>
</evidence>
<dbReference type="PIRSF" id="PIRSF006337">
    <property type="entry name" value="Trehalose_TreZ"/>
    <property type="match status" value="1"/>
</dbReference>
<dbReference type="PANTHER" id="PTHR43651">
    <property type="entry name" value="1,4-ALPHA-GLUCAN-BRANCHING ENZYME"/>
    <property type="match status" value="1"/>
</dbReference>
<feature type="binding site" evidence="16">
    <location>
        <begin position="257"/>
        <end position="262"/>
    </location>
    <ligand>
        <name>substrate</name>
    </ligand>
</feature>
<evidence type="ECO:0000256" key="4">
    <source>
        <dbReference type="ARBA" id="ARBA00012268"/>
    </source>
</evidence>
<feature type="binding site" evidence="16">
    <location>
        <begin position="389"/>
        <end position="394"/>
    </location>
    <ligand>
        <name>substrate</name>
    </ligand>
</feature>
<feature type="domain" description="Glycosyl hydrolase family 13 catalytic" evidence="18">
    <location>
        <begin position="113"/>
        <end position="457"/>
    </location>
</feature>
<evidence type="ECO:0000256" key="14">
    <source>
        <dbReference type="PIRNR" id="PIRNR006337"/>
    </source>
</evidence>
<dbReference type="InterPro" id="IPR006047">
    <property type="entry name" value="GH13_cat_dom"/>
</dbReference>
<evidence type="ECO:0000256" key="17">
    <source>
        <dbReference type="PIRSR" id="PIRSR006337-3"/>
    </source>
</evidence>
<dbReference type="Pfam" id="PF02922">
    <property type="entry name" value="CBM_48"/>
    <property type="match status" value="1"/>
</dbReference>
<dbReference type="InterPro" id="IPR012768">
    <property type="entry name" value="Trehalose_TreZ"/>
</dbReference>
<dbReference type="PANTHER" id="PTHR43651:SF11">
    <property type="entry name" value="MALTO-OLIGOSYLTREHALOSE TREHALOHYDROLASE"/>
    <property type="match status" value="1"/>
</dbReference>
<dbReference type="STRING" id="1004.SAMN05661012_00717"/>
<evidence type="ECO:0000256" key="5">
    <source>
        <dbReference type="ARBA" id="ARBA00015938"/>
    </source>
</evidence>
<dbReference type="SUPFAM" id="SSF51445">
    <property type="entry name" value="(Trans)glycosidases"/>
    <property type="match status" value="1"/>
</dbReference>
<feature type="active site" description="Proton donor" evidence="15">
    <location>
        <position position="296"/>
    </location>
</feature>
<accession>A0A1K1MN44</accession>
<dbReference type="EMBL" id="FPIZ01000002">
    <property type="protein sequence ID" value="SFW24477.1"/>
    <property type="molecule type" value="Genomic_DNA"/>
</dbReference>
<evidence type="ECO:0000256" key="8">
    <source>
        <dbReference type="ARBA" id="ARBA00023277"/>
    </source>
</evidence>
<evidence type="ECO:0000256" key="15">
    <source>
        <dbReference type="PIRSR" id="PIRSR006337-1"/>
    </source>
</evidence>
<dbReference type="AlphaFoldDB" id="A0A1K1MN44"/>
<proteinExistence type="inferred from homology"/>
<dbReference type="GO" id="GO:0033942">
    <property type="term" value="F:4-alpha-D-(1-&gt;4)-alpha-D-glucanotrehalose trehalohydrolase activity"/>
    <property type="evidence" value="ECO:0007669"/>
    <property type="project" value="UniProtKB-EC"/>
</dbReference>
<evidence type="ECO:0000256" key="2">
    <source>
        <dbReference type="ARBA" id="ARBA00005199"/>
    </source>
</evidence>
<evidence type="ECO:0000256" key="7">
    <source>
        <dbReference type="ARBA" id="ARBA00022801"/>
    </source>
</evidence>
<dbReference type="InterPro" id="IPR013783">
    <property type="entry name" value="Ig-like_fold"/>
</dbReference>